<evidence type="ECO:0000259" key="4">
    <source>
        <dbReference type="PROSITE" id="PS01124"/>
    </source>
</evidence>
<accession>A0A6L8V1X4</accession>
<gene>
    <name evidence="5" type="ORF">GQF01_19205</name>
</gene>
<dbReference type="PANTHER" id="PTHR43280:SF2">
    <property type="entry name" value="HTH-TYPE TRANSCRIPTIONAL REGULATOR EXSA"/>
    <property type="match status" value="1"/>
</dbReference>
<sequence>MEQVKVLMHKRYELTPSTAQPFPIFIESIGHHEDQEKLVRPEGFPCYHWLQTYAGEGEFVLDGKKYVLPEGTGVFMLPGVPHTYYAITEQWCTQYVTFGGACIESILSTLDLLESAVYRWDLYGPMQKVIGQIINNMDAGSEYSGYDASADLYHFFIQLKKHGQVNNRTSIRNQIAHLQPLLIWLETHYQNPDTSLEEMAEVLAITPRHMNTLFQHAFGLSPYSYLIRMRLRKSKEILIHQPAKTVKEVAKNVGFRDTSHFVASFRKHVGLTPERFRQMN</sequence>
<evidence type="ECO:0000313" key="6">
    <source>
        <dbReference type="Proteomes" id="UP000481087"/>
    </source>
</evidence>
<evidence type="ECO:0000313" key="5">
    <source>
        <dbReference type="EMBL" id="MZQ84247.1"/>
    </source>
</evidence>
<dbReference type="Gene3D" id="2.60.120.280">
    <property type="entry name" value="Regulatory protein AraC"/>
    <property type="match status" value="1"/>
</dbReference>
<comment type="caution">
    <text evidence="5">The sequence shown here is derived from an EMBL/GenBank/DDBJ whole genome shotgun (WGS) entry which is preliminary data.</text>
</comment>
<name>A0A6L8V1X4_9BACL</name>
<dbReference type="Gene3D" id="1.10.10.60">
    <property type="entry name" value="Homeodomain-like"/>
    <property type="match status" value="1"/>
</dbReference>
<evidence type="ECO:0000256" key="1">
    <source>
        <dbReference type="ARBA" id="ARBA00023015"/>
    </source>
</evidence>
<keyword evidence="6" id="KW-1185">Reference proteome</keyword>
<proteinExistence type="predicted"/>
<dbReference type="PROSITE" id="PS01124">
    <property type="entry name" value="HTH_ARAC_FAMILY_2"/>
    <property type="match status" value="1"/>
</dbReference>
<dbReference type="InterPro" id="IPR018060">
    <property type="entry name" value="HTH_AraC"/>
</dbReference>
<keyword evidence="2" id="KW-0238">DNA-binding</keyword>
<protein>
    <submittedName>
        <fullName evidence="5">Helix-turn-helix domain-containing protein</fullName>
    </submittedName>
</protein>
<keyword evidence="1" id="KW-0805">Transcription regulation</keyword>
<dbReference type="PANTHER" id="PTHR43280">
    <property type="entry name" value="ARAC-FAMILY TRANSCRIPTIONAL REGULATOR"/>
    <property type="match status" value="1"/>
</dbReference>
<dbReference type="PRINTS" id="PR00032">
    <property type="entry name" value="HTHARAC"/>
</dbReference>
<evidence type="ECO:0000256" key="3">
    <source>
        <dbReference type="ARBA" id="ARBA00023163"/>
    </source>
</evidence>
<dbReference type="InterPro" id="IPR009057">
    <property type="entry name" value="Homeodomain-like_sf"/>
</dbReference>
<feature type="domain" description="HTH araC/xylS-type" evidence="4">
    <location>
        <begin position="179"/>
        <end position="279"/>
    </location>
</feature>
<keyword evidence="3" id="KW-0804">Transcription</keyword>
<dbReference type="SUPFAM" id="SSF46689">
    <property type="entry name" value="Homeodomain-like"/>
    <property type="match status" value="2"/>
</dbReference>
<dbReference type="AlphaFoldDB" id="A0A6L8V1X4"/>
<dbReference type="SMART" id="SM00342">
    <property type="entry name" value="HTH_ARAC"/>
    <property type="match status" value="1"/>
</dbReference>
<dbReference type="GO" id="GO:0043565">
    <property type="term" value="F:sequence-specific DNA binding"/>
    <property type="evidence" value="ECO:0007669"/>
    <property type="project" value="InterPro"/>
</dbReference>
<dbReference type="Pfam" id="PF02311">
    <property type="entry name" value="AraC_binding"/>
    <property type="match status" value="1"/>
</dbReference>
<dbReference type="Pfam" id="PF12833">
    <property type="entry name" value="HTH_18"/>
    <property type="match status" value="1"/>
</dbReference>
<dbReference type="Proteomes" id="UP000481087">
    <property type="component" value="Unassembled WGS sequence"/>
</dbReference>
<evidence type="ECO:0000256" key="2">
    <source>
        <dbReference type="ARBA" id="ARBA00023125"/>
    </source>
</evidence>
<dbReference type="InterPro" id="IPR003313">
    <property type="entry name" value="AraC-bd"/>
</dbReference>
<dbReference type="SUPFAM" id="SSF51215">
    <property type="entry name" value="Regulatory protein AraC"/>
    <property type="match status" value="1"/>
</dbReference>
<dbReference type="InterPro" id="IPR020449">
    <property type="entry name" value="Tscrpt_reg_AraC-type_HTH"/>
</dbReference>
<dbReference type="EMBL" id="WTUZ01000021">
    <property type="protein sequence ID" value="MZQ84247.1"/>
    <property type="molecule type" value="Genomic_DNA"/>
</dbReference>
<dbReference type="InterPro" id="IPR037923">
    <property type="entry name" value="HTH-like"/>
</dbReference>
<reference evidence="5 6" key="1">
    <citation type="submission" date="2019-12" db="EMBL/GenBank/DDBJ databases">
        <title>Paenibacillus sp. nov. sp. isolated from soil.</title>
        <authorList>
            <person name="Kim J."/>
            <person name="Jeong S.E."/>
            <person name="Jung H.S."/>
            <person name="Jeon C.O."/>
        </authorList>
    </citation>
    <scope>NUCLEOTIDE SEQUENCE [LARGE SCALE GENOMIC DNA]</scope>
    <source>
        <strain evidence="5 6">5J-6</strain>
    </source>
</reference>
<dbReference type="GO" id="GO:0003700">
    <property type="term" value="F:DNA-binding transcription factor activity"/>
    <property type="evidence" value="ECO:0007669"/>
    <property type="project" value="InterPro"/>
</dbReference>
<organism evidence="5 6">
    <name type="scientific">Paenibacillus silvestris</name>
    <dbReference type="NCBI Taxonomy" id="2606219"/>
    <lineage>
        <taxon>Bacteria</taxon>
        <taxon>Bacillati</taxon>
        <taxon>Bacillota</taxon>
        <taxon>Bacilli</taxon>
        <taxon>Bacillales</taxon>
        <taxon>Paenibacillaceae</taxon>
        <taxon>Paenibacillus</taxon>
    </lineage>
</organism>